<reference evidence="4 5" key="1">
    <citation type="submission" date="2015-09" db="EMBL/GenBank/DDBJ databases">
        <title>Draft genome of the scarab beetle Oryctes borbonicus.</title>
        <authorList>
            <person name="Meyer J.M."/>
            <person name="Markov G.V."/>
            <person name="Baskaran P."/>
            <person name="Herrmann M."/>
            <person name="Sommer R.J."/>
            <person name="Roedelsperger C."/>
        </authorList>
    </citation>
    <scope>NUCLEOTIDE SEQUENCE [LARGE SCALE GENOMIC DNA]</scope>
    <source>
        <strain evidence="4">OB123</strain>
        <tissue evidence="4">Whole animal</tissue>
    </source>
</reference>
<dbReference type="SUPFAM" id="SSF48371">
    <property type="entry name" value="ARM repeat"/>
    <property type="match status" value="1"/>
</dbReference>
<dbReference type="EMBL" id="LJIG01022669">
    <property type="protein sequence ID" value="KRT79343.1"/>
    <property type="molecule type" value="Genomic_DNA"/>
</dbReference>
<dbReference type="Pfam" id="PF10304">
    <property type="entry name" value="RTP1_C2"/>
    <property type="match status" value="1"/>
</dbReference>
<dbReference type="GO" id="GO:0009306">
    <property type="term" value="P:protein secretion"/>
    <property type="evidence" value="ECO:0007669"/>
    <property type="project" value="TreeGrafter"/>
</dbReference>
<evidence type="ECO:0000256" key="1">
    <source>
        <dbReference type="ARBA" id="ARBA00005724"/>
    </source>
</evidence>
<protein>
    <submittedName>
        <fullName evidence="4">HEAT domain-containing protein</fullName>
    </submittedName>
</protein>
<dbReference type="InterPro" id="IPR019414">
    <property type="entry name" value="Rtp1_C2"/>
</dbReference>
<gene>
    <name evidence="4" type="ORF">AMK59_6950</name>
</gene>
<evidence type="ECO:0000313" key="4">
    <source>
        <dbReference type="EMBL" id="KRT79343.1"/>
    </source>
</evidence>
<dbReference type="InterPro" id="IPR039600">
    <property type="entry name" value="TANGO6/Rtp1"/>
</dbReference>
<dbReference type="InterPro" id="IPR011989">
    <property type="entry name" value="ARM-like"/>
</dbReference>
<dbReference type="Pfam" id="PF10363">
    <property type="entry name" value="RTP1_C1"/>
    <property type="match status" value="1"/>
</dbReference>
<proteinExistence type="inferred from homology"/>
<keyword evidence="5" id="KW-1185">Reference proteome</keyword>
<evidence type="ECO:0000259" key="3">
    <source>
        <dbReference type="Pfam" id="PF10363"/>
    </source>
</evidence>
<dbReference type="OrthoDB" id="39591at2759"/>
<feature type="domain" description="RNA polymerase II assembly factor Rtp1 C-terminal" evidence="3">
    <location>
        <begin position="251"/>
        <end position="364"/>
    </location>
</feature>
<feature type="domain" description="RNA polymerase II assembly factor Rtp1 C-terminal" evidence="2">
    <location>
        <begin position="456"/>
        <end position="489"/>
    </location>
</feature>
<organism evidence="4 5">
    <name type="scientific">Oryctes borbonicus</name>
    <dbReference type="NCBI Taxonomy" id="1629725"/>
    <lineage>
        <taxon>Eukaryota</taxon>
        <taxon>Metazoa</taxon>
        <taxon>Ecdysozoa</taxon>
        <taxon>Arthropoda</taxon>
        <taxon>Hexapoda</taxon>
        <taxon>Insecta</taxon>
        <taxon>Pterygota</taxon>
        <taxon>Neoptera</taxon>
        <taxon>Endopterygota</taxon>
        <taxon>Coleoptera</taxon>
        <taxon>Polyphaga</taxon>
        <taxon>Scarabaeiformia</taxon>
        <taxon>Scarabaeidae</taxon>
        <taxon>Dynastinae</taxon>
        <taxon>Oryctes</taxon>
    </lineage>
</organism>
<dbReference type="InterPro" id="IPR016024">
    <property type="entry name" value="ARM-type_fold"/>
</dbReference>
<dbReference type="PANTHER" id="PTHR20959">
    <property type="entry name" value="TRANSPORT AND GOLGI ORGANIZATION PROTEIN 6 FAMILY MEMBER"/>
    <property type="match status" value="1"/>
</dbReference>
<dbReference type="Proteomes" id="UP000051574">
    <property type="component" value="Unassembled WGS sequence"/>
</dbReference>
<dbReference type="PANTHER" id="PTHR20959:SF1">
    <property type="entry name" value="TRANSPORT AND GOLGI ORGANIZATION PROTEIN 6 HOMOLOG"/>
    <property type="match status" value="1"/>
</dbReference>
<evidence type="ECO:0000259" key="2">
    <source>
        <dbReference type="Pfam" id="PF10304"/>
    </source>
</evidence>
<dbReference type="InterPro" id="IPR019451">
    <property type="entry name" value="Rtp1_C1"/>
</dbReference>
<sequence>MISTELQDILVNYLEFQEVDKNQFFDLFLFNIIPKGTRTFRNDVYLECNGEEVIVKTSNIKTTLDVNTKGDSLVKLCNAKTSLSINLFVYLLNVLTNYDNYLKPNNKQDLLEIEDEFVLDEAIHRKLVVYRLLSELAEDRSIQSHIQENPSDIVKYLQNVLQKTLDSGLHKIEDCDSERFQTIFTLVMILQALIMNSDRHDHFRCLLDILNSIFRESTNLEFRNLLKSIIDVLEGSGGKTKDSKSKSKSEFQKALDDVCDTLLPVRGHGLMTLTKLIEERDPEAMERKNYILNIFQQNLKDSDSFIYLSSINGLAAMGNIFPDVVLNILTEECLDFTRKDTEDSLEVRMKIGEVLVKVTKTLGEIAPKYKSLLLNTFLVGAKDENEMIRTSSLSNLGEICRVLGYKLGSIVVEVLVCVHAIITTDKAVMARRAAVTVIRQLLAGLEVEMVTFLKEHILEVYRTLKSIYESDKDDVMRLQAQLALEELNANVKEFLLAGSRLQTNKTFVLPEANDDIRMF</sequence>
<comment type="similarity">
    <text evidence="1">Belongs to the Tango6 family.</text>
</comment>
<dbReference type="AlphaFoldDB" id="A0A0T6AW04"/>
<accession>A0A0T6AW04</accession>
<comment type="caution">
    <text evidence="4">The sequence shown here is derived from an EMBL/GenBank/DDBJ whole genome shotgun (WGS) entry which is preliminary data.</text>
</comment>
<name>A0A0T6AW04_9SCAR</name>
<dbReference type="Gene3D" id="1.25.10.10">
    <property type="entry name" value="Leucine-rich Repeat Variant"/>
    <property type="match status" value="1"/>
</dbReference>
<evidence type="ECO:0000313" key="5">
    <source>
        <dbReference type="Proteomes" id="UP000051574"/>
    </source>
</evidence>